<protein>
    <submittedName>
        <fullName evidence="2">Uncharacterized protein</fullName>
    </submittedName>
</protein>
<accession>A0A6A5VTB3</accession>
<evidence type="ECO:0000313" key="3">
    <source>
        <dbReference type="Proteomes" id="UP000800036"/>
    </source>
</evidence>
<evidence type="ECO:0000256" key="1">
    <source>
        <dbReference type="SAM" id="MobiDB-lite"/>
    </source>
</evidence>
<dbReference type="EMBL" id="ML976659">
    <property type="protein sequence ID" value="KAF1978962.1"/>
    <property type="molecule type" value="Genomic_DNA"/>
</dbReference>
<dbReference type="AlphaFoldDB" id="A0A6A5VTB3"/>
<dbReference type="PANTHER" id="PTHR42085:SF1">
    <property type="entry name" value="F-BOX DOMAIN-CONTAINING PROTEIN"/>
    <property type="match status" value="1"/>
</dbReference>
<sequence length="401" mass="45593">MALRCRGPRTQPSDQGSPPRREYIEVFEKHGLKGYPRQPKQGEAVAVHTLQSFSRKRKHDEEITEHTLRGSSKDHTQGKVKQRKSDSISKEFTTECQKHFPFLELPAELRNKVYGYVMNFHQRVQIPYHYASPAPATKQLQLNTGFKVLRVNKQIYKEAILLFCKECTVYLPISLWANITLTWAVVSAHRDSTLGPAVRTTLTALAHCRDVHLSFYWPVGDELHRDCKDSRDVVDYADFSHIANRLHEIANMLDTVHLEGKDRRRVTVHVVAPAYEFGFLLPTVNVFQDSWAEGKFDMLLRSGELIGRQNKNHTEWTIAAWVMYTQVVASRPGIARPPSLESDPAGSAFQVTQEIEKKVVSSGEYRNVEVKATAMARLDGTQVLSSHGMLSEEGPAFLRRA</sequence>
<reference evidence="2" key="1">
    <citation type="journal article" date="2020" name="Stud. Mycol.">
        <title>101 Dothideomycetes genomes: a test case for predicting lifestyles and emergence of pathogens.</title>
        <authorList>
            <person name="Haridas S."/>
            <person name="Albert R."/>
            <person name="Binder M."/>
            <person name="Bloem J."/>
            <person name="Labutti K."/>
            <person name="Salamov A."/>
            <person name="Andreopoulos B."/>
            <person name="Baker S."/>
            <person name="Barry K."/>
            <person name="Bills G."/>
            <person name="Bluhm B."/>
            <person name="Cannon C."/>
            <person name="Castanera R."/>
            <person name="Culley D."/>
            <person name="Daum C."/>
            <person name="Ezra D."/>
            <person name="Gonzalez J."/>
            <person name="Henrissat B."/>
            <person name="Kuo A."/>
            <person name="Liang C."/>
            <person name="Lipzen A."/>
            <person name="Lutzoni F."/>
            <person name="Magnuson J."/>
            <person name="Mondo S."/>
            <person name="Nolan M."/>
            <person name="Ohm R."/>
            <person name="Pangilinan J."/>
            <person name="Park H.-J."/>
            <person name="Ramirez L."/>
            <person name="Alfaro M."/>
            <person name="Sun H."/>
            <person name="Tritt A."/>
            <person name="Yoshinaga Y."/>
            <person name="Zwiers L.-H."/>
            <person name="Turgeon B."/>
            <person name="Goodwin S."/>
            <person name="Spatafora J."/>
            <person name="Crous P."/>
            <person name="Grigoriev I."/>
        </authorList>
    </citation>
    <scope>NUCLEOTIDE SEQUENCE</scope>
    <source>
        <strain evidence="2">CBS 107.79</strain>
    </source>
</reference>
<dbReference type="Proteomes" id="UP000800036">
    <property type="component" value="Unassembled WGS sequence"/>
</dbReference>
<dbReference type="PANTHER" id="PTHR42085">
    <property type="entry name" value="F-BOX DOMAIN-CONTAINING PROTEIN"/>
    <property type="match status" value="1"/>
</dbReference>
<proteinExistence type="predicted"/>
<evidence type="ECO:0000313" key="2">
    <source>
        <dbReference type="EMBL" id="KAF1978962.1"/>
    </source>
</evidence>
<feature type="compositionally biased region" description="Basic and acidic residues" evidence="1">
    <location>
        <begin position="59"/>
        <end position="86"/>
    </location>
</feature>
<dbReference type="InterPro" id="IPR038883">
    <property type="entry name" value="AN11006-like"/>
</dbReference>
<feature type="region of interest" description="Disordered" evidence="1">
    <location>
        <begin position="1"/>
        <end position="20"/>
    </location>
</feature>
<organism evidence="2 3">
    <name type="scientific">Bimuria novae-zelandiae CBS 107.79</name>
    <dbReference type="NCBI Taxonomy" id="1447943"/>
    <lineage>
        <taxon>Eukaryota</taxon>
        <taxon>Fungi</taxon>
        <taxon>Dikarya</taxon>
        <taxon>Ascomycota</taxon>
        <taxon>Pezizomycotina</taxon>
        <taxon>Dothideomycetes</taxon>
        <taxon>Pleosporomycetidae</taxon>
        <taxon>Pleosporales</taxon>
        <taxon>Massarineae</taxon>
        <taxon>Didymosphaeriaceae</taxon>
        <taxon>Bimuria</taxon>
    </lineage>
</organism>
<keyword evidence="3" id="KW-1185">Reference proteome</keyword>
<gene>
    <name evidence="2" type="ORF">BU23DRAFT_191600</name>
</gene>
<feature type="region of interest" description="Disordered" evidence="1">
    <location>
        <begin position="51"/>
        <end position="86"/>
    </location>
</feature>
<name>A0A6A5VTB3_9PLEO</name>
<dbReference type="OrthoDB" id="5272396at2759"/>